<organism evidence="2">
    <name type="scientific">Metarhizium acridum (strain CQMa 102)</name>
    <dbReference type="NCBI Taxonomy" id="655827"/>
    <lineage>
        <taxon>Eukaryota</taxon>
        <taxon>Fungi</taxon>
        <taxon>Dikarya</taxon>
        <taxon>Ascomycota</taxon>
        <taxon>Pezizomycotina</taxon>
        <taxon>Sordariomycetes</taxon>
        <taxon>Hypocreomycetidae</taxon>
        <taxon>Hypocreales</taxon>
        <taxon>Clavicipitaceae</taxon>
        <taxon>Metarhizium</taxon>
    </lineage>
</organism>
<reference evidence="1 2" key="1">
    <citation type="journal article" date="2011" name="PLoS Genet.">
        <title>Genome sequencing and comparative transcriptomics of the model entomopathogenic fungi Metarhizium anisopliae and M. acridum.</title>
        <authorList>
            <person name="Gao Q."/>
            <person name="Jin K."/>
            <person name="Ying S.H."/>
            <person name="Zhang Y."/>
            <person name="Xiao G."/>
            <person name="Shang Y."/>
            <person name="Duan Z."/>
            <person name="Hu X."/>
            <person name="Xie X.Q."/>
            <person name="Zhou G."/>
            <person name="Peng G."/>
            <person name="Luo Z."/>
            <person name="Huang W."/>
            <person name="Wang B."/>
            <person name="Fang W."/>
            <person name="Wang S."/>
            <person name="Zhong Y."/>
            <person name="Ma L.J."/>
            <person name="St Leger R.J."/>
            <person name="Zhao G.P."/>
            <person name="Pei Y."/>
            <person name="Feng M.G."/>
            <person name="Xia Y."/>
            <person name="Wang C."/>
        </authorList>
    </citation>
    <scope>NUCLEOTIDE SEQUENCE [LARGE SCALE GENOMIC DNA]</scope>
    <source>
        <strain evidence="1 2">CQMa 102</strain>
    </source>
</reference>
<protein>
    <submittedName>
        <fullName evidence="1">Uncharacterized protein</fullName>
    </submittedName>
</protein>
<dbReference type="Proteomes" id="UP000002499">
    <property type="component" value="Unassembled WGS sequence"/>
</dbReference>
<accession>E9ECW1</accession>
<evidence type="ECO:0000313" key="2">
    <source>
        <dbReference type="Proteomes" id="UP000002499"/>
    </source>
</evidence>
<dbReference type="EMBL" id="GL698552">
    <property type="protein sequence ID" value="EFY86255.1"/>
    <property type="molecule type" value="Genomic_DNA"/>
</dbReference>
<sequence length="110" mass="11792">MVPSYSESFYDTVSLFRNISHVGFGFSANLTSLKRPAAVFSPANHLATRSISPQSSTALPTALPSCYRCHRICNPGATPPVGITLHNGNGSEDIREALLIQDLGDEDADE</sequence>
<dbReference type="AlphaFoldDB" id="E9ECW1"/>
<gene>
    <name evidence="1" type="ORF">MAC_07709</name>
</gene>
<dbReference type="GeneID" id="19252020"/>
<dbReference type="HOGENOM" id="CLU_2171640_0_0_1"/>
<proteinExistence type="predicted"/>
<evidence type="ECO:0000313" key="1">
    <source>
        <dbReference type="EMBL" id="EFY86255.1"/>
    </source>
</evidence>
<keyword evidence="2" id="KW-1185">Reference proteome</keyword>
<dbReference type="InParanoid" id="E9ECW1"/>
<name>E9ECW1_METAQ</name>
<dbReference type="KEGG" id="maw:19252020"/>